<protein>
    <submittedName>
        <fullName evidence="1">Uncharacterized protein</fullName>
    </submittedName>
</protein>
<feature type="non-terminal residue" evidence="1">
    <location>
        <position position="1"/>
    </location>
</feature>
<sequence>VNRNTSLCHHMIGLARIFNLVYRTDYRIDRYNVIEYNSGSSIVTVRECDI</sequence>
<dbReference type="AlphaFoldDB" id="A0A0K2TRD2"/>
<organism evidence="1">
    <name type="scientific">Lepeophtheirus salmonis</name>
    <name type="common">Salmon louse</name>
    <name type="synonym">Caligus salmonis</name>
    <dbReference type="NCBI Taxonomy" id="72036"/>
    <lineage>
        <taxon>Eukaryota</taxon>
        <taxon>Metazoa</taxon>
        <taxon>Ecdysozoa</taxon>
        <taxon>Arthropoda</taxon>
        <taxon>Crustacea</taxon>
        <taxon>Multicrustacea</taxon>
        <taxon>Hexanauplia</taxon>
        <taxon>Copepoda</taxon>
        <taxon>Siphonostomatoida</taxon>
        <taxon>Caligidae</taxon>
        <taxon>Lepeophtheirus</taxon>
    </lineage>
</organism>
<name>A0A0K2TRD2_LEPSM</name>
<evidence type="ECO:0000313" key="1">
    <source>
        <dbReference type="EMBL" id="CDW27946.1"/>
    </source>
</evidence>
<reference evidence="1" key="1">
    <citation type="submission" date="2014-05" db="EMBL/GenBank/DDBJ databases">
        <authorList>
            <person name="Chronopoulou M."/>
        </authorList>
    </citation>
    <scope>NUCLEOTIDE SEQUENCE</scope>
    <source>
        <tissue evidence="1">Whole organism</tissue>
    </source>
</reference>
<accession>A0A0K2TRD2</accession>
<dbReference type="EMBL" id="HACA01010585">
    <property type="protein sequence ID" value="CDW27946.1"/>
    <property type="molecule type" value="Transcribed_RNA"/>
</dbReference>
<proteinExistence type="predicted"/>